<gene>
    <name evidence="1" type="ORF">FC98_GL001580</name>
</gene>
<dbReference type="Proteomes" id="UP000051439">
    <property type="component" value="Unassembled WGS sequence"/>
</dbReference>
<keyword evidence="2" id="KW-1185">Reference proteome</keyword>
<sequence>MFIDMLLTNPESRQLTLLDAIRLKRRVEFTELSKMLKWPYVSTQQVYRRLIASYQAITGVKITKQTLVDQCDWIDQALTQSLVRNSVAYQCLIAAVREQPKPLMSVSSATILSRLHPIVDWLADHNITYNPRDNELQGDERLIRVFGWQLCELGNQNLRLSAAETAYFKALSRSLPSKVKKSPAIERFLQVTAVRLAKYRYLTQESQTLPRSKRNELMRFTSLPAKSQNIKFNLAEIYWLQYMVTYSPYFVDTHVTKLVRSKERAVLPYLIQLVVKTVITRMQVYRSPLYFEELDEYLMEAIQFAILLKQPAIQLAEPDDVKEIPGLARTITVLAKDIPELTRFTDLIVEVLSRYLAPFVSHKHVEVSYPIHFDDYTVGILRQRLMTRFMRIDWRLRQVPISAEVTTPLFQIVTSPQTPTENQYYWLPWLSIENNVQLLIQKISRWLQGVVWPAASVNRVPIAK</sequence>
<dbReference type="EMBL" id="AZEB01000029">
    <property type="protein sequence ID" value="KRL20358.1"/>
    <property type="molecule type" value="Genomic_DNA"/>
</dbReference>
<proteinExistence type="predicted"/>
<organism evidence="1 2">
    <name type="scientific">Lentilactobacillus kisonensis DSM 19906 = JCM 15041</name>
    <dbReference type="NCBI Taxonomy" id="1423766"/>
    <lineage>
        <taxon>Bacteria</taxon>
        <taxon>Bacillati</taxon>
        <taxon>Bacillota</taxon>
        <taxon>Bacilli</taxon>
        <taxon>Lactobacillales</taxon>
        <taxon>Lactobacillaceae</taxon>
        <taxon>Lentilactobacillus</taxon>
    </lineage>
</organism>
<evidence type="ECO:0000313" key="2">
    <source>
        <dbReference type="Proteomes" id="UP000051439"/>
    </source>
</evidence>
<dbReference type="PATRIC" id="fig|1423766.4.peg.1636"/>
<reference evidence="1 2" key="1">
    <citation type="journal article" date="2015" name="Genome Announc.">
        <title>Expanding the biotechnology potential of lactobacilli through comparative genomics of 213 strains and associated genera.</title>
        <authorList>
            <person name="Sun Z."/>
            <person name="Harris H.M."/>
            <person name="McCann A."/>
            <person name="Guo C."/>
            <person name="Argimon S."/>
            <person name="Zhang W."/>
            <person name="Yang X."/>
            <person name="Jeffery I.B."/>
            <person name="Cooney J.C."/>
            <person name="Kagawa T.F."/>
            <person name="Liu W."/>
            <person name="Song Y."/>
            <person name="Salvetti E."/>
            <person name="Wrobel A."/>
            <person name="Rasinkangas P."/>
            <person name="Parkhill J."/>
            <person name="Rea M.C."/>
            <person name="O'Sullivan O."/>
            <person name="Ritari J."/>
            <person name="Douillard F.P."/>
            <person name="Paul Ross R."/>
            <person name="Yang R."/>
            <person name="Briner A.E."/>
            <person name="Felis G.E."/>
            <person name="de Vos W.M."/>
            <person name="Barrangou R."/>
            <person name="Klaenhammer T.R."/>
            <person name="Caufield P.W."/>
            <person name="Cui Y."/>
            <person name="Zhang H."/>
            <person name="O'Toole P.W."/>
        </authorList>
    </citation>
    <scope>NUCLEOTIDE SEQUENCE [LARGE SCALE GENOMIC DNA]</scope>
    <source>
        <strain evidence="1 2">DSM 19906</strain>
    </source>
</reference>
<dbReference type="AlphaFoldDB" id="A0A0R1NJC1"/>
<comment type="caution">
    <text evidence="1">The sequence shown here is derived from an EMBL/GenBank/DDBJ whole genome shotgun (WGS) entry which is preliminary data.</text>
</comment>
<evidence type="ECO:0008006" key="3">
    <source>
        <dbReference type="Google" id="ProtNLM"/>
    </source>
</evidence>
<dbReference type="RefSeq" id="WP_056949607.1">
    <property type="nucleotide sequence ID" value="NZ_AZEB01000029.1"/>
</dbReference>
<evidence type="ECO:0000313" key="1">
    <source>
        <dbReference type="EMBL" id="KRL20358.1"/>
    </source>
</evidence>
<name>A0A0R1NJC1_9LACO</name>
<protein>
    <recommendedName>
        <fullName evidence="3">Mga helix-turn-helix domain-containing protein</fullName>
    </recommendedName>
</protein>
<accession>A0A0R1NJC1</accession>